<evidence type="ECO:0000256" key="1">
    <source>
        <dbReference type="ARBA" id="ARBA00007806"/>
    </source>
</evidence>
<dbReference type="SUPFAM" id="SSF51011">
    <property type="entry name" value="Glycosyl hydrolase domain"/>
    <property type="match status" value="1"/>
</dbReference>
<evidence type="ECO:0000313" key="6">
    <source>
        <dbReference type="EMBL" id="AEV30298.1"/>
    </source>
</evidence>
<dbReference type="NCBIfam" id="NF007746">
    <property type="entry name" value="PRK10426.1"/>
    <property type="match status" value="1"/>
</dbReference>
<dbReference type="Gene3D" id="3.20.20.80">
    <property type="entry name" value="Glycosidases"/>
    <property type="match status" value="1"/>
</dbReference>
<sequence length="673" mass="76478">MISCTMEQDRLVVSYGKLVLINHSPQTPFVTLYKGAESIDMYRGNFFIEDSLNETLPLKEYSLSEVLEEGRVYYKIVFSNGENRLTCILIEKAGRIEISFSAIPESYNRIELCLVANDDEHIYGCGEQFSFLDLRGKQFPLWTGEQGVGRNKNTNITQIADREDRAGGDYHTTFYPQPTFVSSRSYFLHAETYGYALFDFSRPLCHRLRFWDVPSSLTISTKPTLLEVVQDVSALLGRQGELPSWVYDGVILGIQGGTGTCLAKLDAMQKANVPVTGIWAQDWEGENYTSFGKRLRWNWQWDKNLYPGLDTVIPELMKQQIRFLGYINPYVVVDGPLFNEAKKKGFLALTKEGNVFLVDFGEFDAAIVDFTNREAAIWYRDVIEKELIGFGLSGWMADFGEYLPTDVVLYDKSSALVAHNAWPGFWAQVNKEAIEHSGKSDECFFFMRAGNARSLASCPMMWAGDQNVDWSEDDGLPSVLTSALSLAMSGMGLQHSDIGGYTTLYGMKRTKELLLRWTEFAAFTPLMRTHEGNRPKDNWQFDSDAETIGLFARMASLHKDLKPYLQHGVKENAEQGIPLMRPVFLHYPKEPFFECKDSYLLGRDLFVAPVMKNGEVQRKVFLPDESWVHLFSSKRYTAGNHLIETPIGSPAVFYREDSPFAELFSGISIKYRT</sequence>
<reference evidence="6 7" key="1">
    <citation type="submission" date="2011-11" db="EMBL/GenBank/DDBJ databases">
        <title>Complete sequence of Spirochaeta sp. grapes.</title>
        <authorList>
            <consortium name="US DOE Joint Genome Institute"/>
            <person name="Lucas S."/>
            <person name="Han J."/>
            <person name="Lapidus A."/>
            <person name="Cheng J.-F."/>
            <person name="Goodwin L."/>
            <person name="Pitluck S."/>
            <person name="Peters L."/>
            <person name="Ovchinnikova G."/>
            <person name="Munk A.C."/>
            <person name="Detter J.C."/>
            <person name="Han C."/>
            <person name="Tapia R."/>
            <person name="Land M."/>
            <person name="Hauser L."/>
            <person name="Kyrpides N."/>
            <person name="Ivanova N."/>
            <person name="Pagani I."/>
            <person name="Ritalahtilisa K."/>
            <person name="Loeffler F."/>
            <person name="Woyke T."/>
        </authorList>
    </citation>
    <scope>NUCLEOTIDE SEQUENCE [LARGE SCALE GENOMIC DNA]</scope>
    <source>
        <strain evidence="7">ATCC BAA-1885 / DSM 22778 / Grapes</strain>
    </source>
</reference>
<dbReference type="Pfam" id="PF01055">
    <property type="entry name" value="Glyco_hydro_31_2nd"/>
    <property type="match status" value="1"/>
</dbReference>
<comment type="similarity">
    <text evidence="1 2">Belongs to the glycosyl hydrolase 31 family.</text>
</comment>
<dbReference type="InterPro" id="IPR044112">
    <property type="entry name" value="YihQ_TIM-like"/>
</dbReference>
<dbReference type="OrthoDB" id="176168at2"/>
<dbReference type="STRING" id="158190.SpiGrapes_2537"/>
<accession>G8QU51</accession>
<dbReference type="CDD" id="cd14752">
    <property type="entry name" value="GH31_N"/>
    <property type="match status" value="1"/>
</dbReference>
<protein>
    <submittedName>
        <fullName evidence="6">Family 31 glycosyl hydrolase, alpha-glucosidase</fullName>
    </submittedName>
</protein>
<dbReference type="InterPro" id="IPR048395">
    <property type="entry name" value="Glyco_hydro_31_C"/>
</dbReference>
<keyword evidence="2 6" id="KW-0378">Hydrolase</keyword>
<feature type="domain" description="Glycoside hydrolase family 31 TIM barrel" evidence="3">
    <location>
        <begin position="264"/>
        <end position="565"/>
    </location>
</feature>
<organism evidence="6 7">
    <name type="scientific">Sphaerochaeta pleomorpha (strain ATCC BAA-1885 / DSM 22778 / Grapes)</name>
    <dbReference type="NCBI Taxonomy" id="158190"/>
    <lineage>
        <taxon>Bacteria</taxon>
        <taxon>Pseudomonadati</taxon>
        <taxon>Spirochaetota</taxon>
        <taxon>Spirochaetia</taxon>
        <taxon>Spirochaetales</taxon>
        <taxon>Sphaerochaetaceae</taxon>
        <taxon>Sphaerochaeta</taxon>
    </lineage>
</organism>
<dbReference type="HOGENOM" id="CLU_017110_0_1_12"/>
<dbReference type="RefSeq" id="WP_014271138.1">
    <property type="nucleotide sequence ID" value="NC_016633.1"/>
</dbReference>
<gene>
    <name evidence="6" type="ordered locus">SpiGrapes_2537</name>
</gene>
<name>G8QU51_SPHPG</name>
<dbReference type="Gene3D" id="2.60.40.1180">
    <property type="entry name" value="Golgi alpha-mannosidase II"/>
    <property type="match status" value="1"/>
</dbReference>
<dbReference type="InterPro" id="IPR011013">
    <property type="entry name" value="Gal_mutarotase_sf_dom"/>
</dbReference>
<dbReference type="InterPro" id="IPR025887">
    <property type="entry name" value="Glyco_hydro_31_N_dom"/>
</dbReference>
<proteinExistence type="inferred from homology"/>
<dbReference type="CDD" id="cd06594">
    <property type="entry name" value="GH31_glucosidase_YihQ"/>
    <property type="match status" value="1"/>
</dbReference>
<dbReference type="GO" id="GO:0030246">
    <property type="term" value="F:carbohydrate binding"/>
    <property type="evidence" value="ECO:0007669"/>
    <property type="project" value="InterPro"/>
</dbReference>
<evidence type="ECO:0000313" key="7">
    <source>
        <dbReference type="Proteomes" id="UP000005632"/>
    </source>
</evidence>
<dbReference type="KEGG" id="sgp:SpiGrapes_2537"/>
<dbReference type="InterPro" id="IPR017853">
    <property type="entry name" value="GH"/>
</dbReference>
<keyword evidence="2" id="KW-0326">Glycosidase</keyword>
<evidence type="ECO:0000259" key="5">
    <source>
        <dbReference type="Pfam" id="PF21365"/>
    </source>
</evidence>
<dbReference type="Pfam" id="PF13802">
    <property type="entry name" value="Gal_mutarotas_2"/>
    <property type="match status" value="1"/>
</dbReference>
<dbReference type="AlphaFoldDB" id="G8QU51"/>
<evidence type="ECO:0000259" key="3">
    <source>
        <dbReference type="Pfam" id="PF01055"/>
    </source>
</evidence>
<dbReference type="Proteomes" id="UP000005632">
    <property type="component" value="Chromosome"/>
</dbReference>
<dbReference type="PANTHER" id="PTHR46959:SF2">
    <property type="entry name" value="SULFOQUINOVOSIDASE"/>
    <property type="match status" value="1"/>
</dbReference>
<dbReference type="Gene3D" id="2.60.40.1760">
    <property type="entry name" value="glycosyl hydrolase (family 31)"/>
    <property type="match status" value="1"/>
</dbReference>
<evidence type="ECO:0000256" key="2">
    <source>
        <dbReference type="RuleBase" id="RU361185"/>
    </source>
</evidence>
<dbReference type="GO" id="GO:0005975">
    <property type="term" value="P:carbohydrate metabolic process"/>
    <property type="evidence" value="ECO:0007669"/>
    <property type="project" value="InterPro"/>
</dbReference>
<dbReference type="PANTHER" id="PTHR46959">
    <property type="entry name" value="SULFOQUINOVOSIDASE"/>
    <property type="match status" value="1"/>
</dbReference>
<dbReference type="EMBL" id="CP003155">
    <property type="protein sequence ID" value="AEV30298.1"/>
    <property type="molecule type" value="Genomic_DNA"/>
</dbReference>
<evidence type="ECO:0000259" key="4">
    <source>
        <dbReference type="Pfam" id="PF13802"/>
    </source>
</evidence>
<dbReference type="SUPFAM" id="SSF51445">
    <property type="entry name" value="(Trans)glycosidases"/>
    <property type="match status" value="1"/>
</dbReference>
<dbReference type="GO" id="GO:0004553">
    <property type="term" value="F:hydrolase activity, hydrolyzing O-glycosyl compounds"/>
    <property type="evidence" value="ECO:0007669"/>
    <property type="project" value="InterPro"/>
</dbReference>
<feature type="domain" description="Glycosyl hydrolase family 31 C-terminal" evidence="5">
    <location>
        <begin position="576"/>
        <end position="658"/>
    </location>
</feature>
<dbReference type="eggNOG" id="COG1501">
    <property type="taxonomic scope" value="Bacteria"/>
</dbReference>
<dbReference type="InterPro" id="IPR000322">
    <property type="entry name" value="Glyco_hydro_31_TIM"/>
</dbReference>
<dbReference type="InterPro" id="IPR052990">
    <property type="entry name" value="Sulfoquinovosidase_GH31"/>
</dbReference>
<keyword evidence="7" id="KW-1185">Reference proteome</keyword>
<dbReference type="Pfam" id="PF21365">
    <property type="entry name" value="Glyco_hydro_31_3rd"/>
    <property type="match status" value="1"/>
</dbReference>
<dbReference type="SUPFAM" id="SSF74650">
    <property type="entry name" value="Galactose mutarotase-like"/>
    <property type="match status" value="1"/>
</dbReference>
<feature type="domain" description="Glycoside hydrolase family 31 N-terminal" evidence="4">
    <location>
        <begin position="34"/>
        <end position="145"/>
    </location>
</feature>
<dbReference type="InterPro" id="IPR013780">
    <property type="entry name" value="Glyco_hydro_b"/>
</dbReference>